<dbReference type="EMBL" id="MN740556">
    <property type="protein sequence ID" value="QHU33146.1"/>
    <property type="molecule type" value="Genomic_DNA"/>
</dbReference>
<dbReference type="AlphaFoldDB" id="A0A6C0LQH8"/>
<name>A0A6C0LQH8_9ZZZZ</name>
<reference evidence="2" key="1">
    <citation type="journal article" date="2020" name="Nature">
        <title>Giant virus diversity and host interactions through global metagenomics.</title>
        <authorList>
            <person name="Schulz F."/>
            <person name="Roux S."/>
            <person name="Paez-Espino D."/>
            <person name="Jungbluth S."/>
            <person name="Walsh D.A."/>
            <person name="Denef V.J."/>
            <person name="McMahon K.D."/>
            <person name="Konstantinidis K.T."/>
            <person name="Eloe-Fadrosh E.A."/>
            <person name="Kyrpides N.C."/>
            <person name="Woyke T."/>
        </authorList>
    </citation>
    <scope>NUCLEOTIDE SEQUENCE</scope>
    <source>
        <strain evidence="2">GVMAG-S-1014582-52</strain>
    </source>
</reference>
<evidence type="ECO:0000313" key="2">
    <source>
        <dbReference type="EMBL" id="QHU33146.1"/>
    </source>
</evidence>
<protein>
    <recommendedName>
        <fullName evidence="1">Minor capsid protein P8 central region domain-containing protein</fullName>
    </recommendedName>
</protein>
<evidence type="ECO:0000259" key="1">
    <source>
        <dbReference type="Pfam" id="PF19065"/>
    </source>
</evidence>
<accession>A0A6C0LQH8</accession>
<dbReference type="InterPro" id="IPR043916">
    <property type="entry name" value="P8_CR"/>
</dbReference>
<feature type="domain" description="Minor capsid protein P8 central region" evidence="1">
    <location>
        <begin position="43"/>
        <end position="166"/>
    </location>
</feature>
<sequence>MNLPRAPEDKPMNQFDIMKTPFLLFQSHFNDYYNMSQDSLAGLQQQESILSKVFFSPQNVDIVQKQIILEVFRRTNGAYWIEKQEEKDLQIIMRSMFIQHARHVPDDIKGQIKELNNIVVDDIVPNVISQVNAYFGYLERAFAPRQIMDRPECVSIAGTKTLPSVTRTFDARNEIQTSRYQDY</sequence>
<proteinExistence type="predicted"/>
<dbReference type="Pfam" id="PF19065">
    <property type="entry name" value="P8_CR"/>
    <property type="match status" value="1"/>
</dbReference>
<organism evidence="2">
    <name type="scientific">viral metagenome</name>
    <dbReference type="NCBI Taxonomy" id="1070528"/>
    <lineage>
        <taxon>unclassified sequences</taxon>
        <taxon>metagenomes</taxon>
        <taxon>organismal metagenomes</taxon>
    </lineage>
</organism>